<evidence type="ECO:0000313" key="3">
    <source>
        <dbReference type="Proteomes" id="UP000177097"/>
    </source>
</evidence>
<dbReference type="Proteomes" id="UP000177097">
    <property type="component" value="Unassembled WGS sequence"/>
</dbReference>
<sequence length="100" mass="11420">MQEGSAVPEEVKGWNWGAFGLTWIWGIYHGVWISLLSFVPIANIVIWIMLGLKGSEWAWKARKWESVEAFVAAQNKWKPWGIAWLVVAVLLGFLSAMFEQ</sequence>
<feature type="transmembrane region" description="Helical" evidence="1">
    <location>
        <begin position="80"/>
        <end position="98"/>
    </location>
</feature>
<dbReference type="EMBL" id="MGDX01000033">
    <property type="protein sequence ID" value="OGL70253.1"/>
    <property type="molecule type" value="Genomic_DNA"/>
</dbReference>
<reference evidence="2 3" key="1">
    <citation type="journal article" date="2016" name="Nat. Commun.">
        <title>Thousands of microbial genomes shed light on interconnected biogeochemical processes in an aquifer system.</title>
        <authorList>
            <person name="Anantharaman K."/>
            <person name="Brown C.T."/>
            <person name="Hug L.A."/>
            <person name="Sharon I."/>
            <person name="Castelle C.J."/>
            <person name="Probst A.J."/>
            <person name="Thomas B.C."/>
            <person name="Singh A."/>
            <person name="Wilkins M.J."/>
            <person name="Karaoz U."/>
            <person name="Brodie E.L."/>
            <person name="Williams K.H."/>
            <person name="Hubbard S.S."/>
            <person name="Banfield J.F."/>
        </authorList>
    </citation>
    <scope>NUCLEOTIDE SEQUENCE [LARGE SCALE GENOMIC DNA]</scope>
</reference>
<keyword evidence="1" id="KW-0472">Membrane</keyword>
<evidence type="ECO:0000256" key="1">
    <source>
        <dbReference type="SAM" id="Phobius"/>
    </source>
</evidence>
<proteinExistence type="predicted"/>
<dbReference type="STRING" id="1802389.A3C17_03210"/>
<protein>
    <submittedName>
        <fullName evidence="2">Uncharacterized protein</fullName>
    </submittedName>
</protein>
<name>A0A1F7TW45_9BACT</name>
<gene>
    <name evidence="2" type="ORF">A3C17_03210</name>
</gene>
<keyword evidence="1" id="KW-1133">Transmembrane helix</keyword>
<evidence type="ECO:0000313" key="2">
    <source>
        <dbReference type="EMBL" id="OGL70253.1"/>
    </source>
</evidence>
<dbReference type="AlphaFoldDB" id="A0A1F7TW45"/>
<feature type="transmembrane region" description="Helical" evidence="1">
    <location>
        <begin position="31"/>
        <end position="52"/>
    </location>
</feature>
<keyword evidence="1" id="KW-0812">Transmembrane</keyword>
<organism evidence="2 3">
    <name type="scientific">Candidatus Uhrbacteria bacterium RIFCSPHIGHO2_02_FULL_53_13</name>
    <dbReference type="NCBI Taxonomy" id="1802389"/>
    <lineage>
        <taxon>Bacteria</taxon>
        <taxon>Candidatus Uhriibacteriota</taxon>
    </lineage>
</organism>
<accession>A0A1F7TW45</accession>
<comment type="caution">
    <text evidence="2">The sequence shown here is derived from an EMBL/GenBank/DDBJ whole genome shotgun (WGS) entry which is preliminary data.</text>
</comment>